<evidence type="ECO:0000313" key="15">
    <source>
        <dbReference type="Proteomes" id="UP000614601"/>
    </source>
</evidence>
<evidence type="ECO:0000256" key="2">
    <source>
        <dbReference type="ARBA" id="ARBA00022490"/>
    </source>
</evidence>
<evidence type="ECO:0000256" key="6">
    <source>
        <dbReference type="ARBA" id="ARBA00023175"/>
    </source>
</evidence>
<dbReference type="PRINTS" id="PR00380">
    <property type="entry name" value="KINESINHEAVY"/>
</dbReference>
<dbReference type="GO" id="GO:0005634">
    <property type="term" value="C:nucleus"/>
    <property type="evidence" value="ECO:0007669"/>
    <property type="project" value="TreeGrafter"/>
</dbReference>
<dbReference type="Pfam" id="PF00225">
    <property type="entry name" value="Kinesin"/>
    <property type="match status" value="1"/>
</dbReference>
<dbReference type="GO" id="GO:0072686">
    <property type="term" value="C:mitotic spindle"/>
    <property type="evidence" value="ECO:0007669"/>
    <property type="project" value="TreeGrafter"/>
</dbReference>
<feature type="domain" description="Kinesin motor" evidence="13">
    <location>
        <begin position="10"/>
        <end position="342"/>
    </location>
</feature>
<dbReference type="Proteomes" id="UP000783686">
    <property type="component" value="Unassembled WGS sequence"/>
</dbReference>
<dbReference type="GO" id="GO:0005524">
    <property type="term" value="F:ATP binding"/>
    <property type="evidence" value="ECO:0007669"/>
    <property type="project" value="UniProtKB-UniRule"/>
</dbReference>
<keyword evidence="7" id="KW-0206">Cytoskeleton</keyword>
<dbReference type="AlphaFoldDB" id="A0A811LN17"/>
<protein>
    <recommendedName>
        <fullName evidence="10">Kinesin-like protein</fullName>
    </recommendedName>
</protein>
<dbReference type="InterPro" id="IPR019821">
    <property type="entry name" value="Kinesin_motor_CS"/>
</dbReference>
<dbReference type="Gene3D" id="3.40.850.10">
    <property type="entry name" value="Kinesin motor domain"/>
    <property type="match status" value="1"/>
</dbReference>
<accession>A0A811LN17</accession>
<feature type="region of interest" description="Disordered" evidence="12">
    <location>
        <begin position="839"/>
        <end position="861"/>
    </location>
</feature>
<keyword evidence="5 9" id="KW-0067">ATP-binding</keyword>
<evidence type="ECO:0000256" key="3">
    <source>
        <dbReference type="ARBA" id="ARBA00022701"/>
    </source>
</evidence>
<feature type="compositionally biased region" description="Polar residues" evidence="12">
    <location>
        <begin position="840"/>
        <end position="859"/>
    </location>
</feature>
<dbReference type="PANTHER" id="PTHR47970:SF12">
    <property type="entry name" value="KINESIN FAMILY MEMBER 11"/>
    <property type="match status" value="1"/>
</dbReference>
<dbReference type="GO" id="GO:0051231">
    <property type="term" value="P:spindle elongation"/>
    <property type="evidence" value="ECO:0007669"/>
    <property type="project" value="TreeGrafter"/>
</dbReference>
<keyword evidence="6 9" id="KW-0505">Motor protein</keyword>
<dbReference type="Proteomes" id="UP000614601">
    <property type="component" value="Unassembled WGS sequence"/>
</dbReference>
<evidence type="ECO:0000256" key="5">
    <source>
        <dbReference type="ARBA" id="ARBA00022840"/>
    </source>
</evidence>
<comment type="similarity">
    <text evidence="8">Belongs to the TRAFAC class myosin-kinesin ATPase superfamily. Kinesin family. KIN-5/BimC subfamily.</text>
</comment>
<dbReference type="GO" id="GO:0008574">
    <property type="term" value="F:plus-end-directed microtubule motor activity"/>
    <property type="evidence" value="ECO:0007669"/>
    <property type="project" value="TreeGrafter"/>
</dbReference>
<dbReference type="GO" id="GO:0007018">
    <property type="term" value="P:microtubule-based movement"/>
    <property type="evidence" value="ECO:0007669"/>
    <property type="project" value="InterPro"/>
</dbReference>
<keyword evidence="11" id="KW-0175">Coiled coil</keyword>
<dbReference type="OrthoDB" id="3176171at2759"/>
<keyword evidence="4 9" id="KW-0547">Nucleotide-binding</keyword>
<gene>
    <name evidence="14" type="ORF">BOKJ2_LOCUS13119</name>
</gene>
<comment type="subcellular location">
    <subcellularLocation>
        <location evidence="1">Cytoplasm</location>
        <location evidence="1">Cytoskeleton</location>
    </subcellularLocation>
</comment>
<evidence type="ECO:0000256" key="4">
    <source>
        <dbReference type="ARBA" id="ARBA00022741"/>
    </source>
</evidence>
<dbReference type="GO" id="GO:0008017">
    <property type="term" value="F:microtubule binding"/>
    <property type="evidence" value="ECO:0007669"/>
    <property type="project" value="InterPro"/>
</dbReference>
<sequence>MSKQTQRKRNVQVVVRVRPLNGKEIMEKGRSITSIDRDSKMVYLRDKLNMRPFGPFDRVYDEDTTQITMYKDVVAPLIAQVLNGYNCTVFAYGQTGSGKTFTMEGHHDETNEYSWEEDPKAGIIPRALHHIFTTLETEKPEDYSVRASYVELYNEQLYDLLSINNQPLRVYESKDSGTVISGMEDIPVRSRTEVYEILKKGAEKRKTAATLMNISSSRSHSVFTLTVTTRQTIDDEELLRVGKIHLVDLAGSENVGRSGAIDQRAREAGNINTSLLALGRVINALTSNAGHIPYRESKLTRILQDSLGGKTITTIIATLSPASTNLEESVSTLEYGQRAKNIRNNPEANKCVSRKRILLAYDEEIARLQRDLASARCGQGFYVDKENYEQMQVENAESREKLEILEAELAEKLTQLSNMTEDLLYMDHQYEKAYQDLKARTARYERRVRENEKLKKELSDMSNNYSSAVDALKIFENVADKLRSREKKHHETALVYYEELTNAQNKIDQFREINQTNDHKMGEFSADFISKANKTKADVLEPVRVRSRTTVSELETKLYGLRDGIKKALHSNNDNTKNVINDLKSLATTVKSLKSEHNKGVEDETKKSVDLMQSFFDDLSKHMETKSDEIDCVLKKLDQFFTLFEVYKAKADEKVAELTKANEESTKETEKMLENVLDMANKLVEQNKSRKRSYDDIICNLKKPLDQLNEAATIVRDNVAPLKKMKEDVVEMKTVSETTNRALVQRLEKAQLQCTEKVCELDNKVETACLDAIKQSNLVVSATDDASVQVEEGSEEVFTLAEKENEYIQENCDQLEKYVEAAKNDVEKFVHHQIVRETRSGNTPARRTSTDLTSASFSPIPNKDQLLKQTAKTPQRMSIFRVRDTILEQSLPLDSPNTLKTHLPSVLAAQKAAEEDL</sequence>
<dbReference type="SUPFAM" id="SSF52540">
    <property type="entry name" value="P-loop containing nucleoside triphosphate hydrolases"/>
    <property type="match status" value="1"/>
</dbReference>
<evidence type="ECO:0000256" key="1">
    <source>
        <dbReference type="ARBA" id="ARBA00004245"/>
    </source>
</evidence>
<feature type="binding site" evidence="9">
    <location>
        <begin position="93"/>
        <end position="100"/>
    </location>
    <ligand>
        <name>ATP</name>
        <dbReference type="ChEBI" id="CHEBI:30616"/>
    </ligand>
</feature>
<dbReference type="InterPro" id="IPR036961">
    <property type="entry name" value="Kinesin_motor_dom_sf"/>
</dbReference>
<dbReference type="EMBL" id="CAJFDH010000006">
    <property type="protein sequence ID" value="CAD5229060.1"/>
    <property type="molecule type" value="Genomic_DNA"/>
</dbReference>
<dbReference type="PROSITE" id="PS00411">
    <property type="entry name" value="KINESIN_MOTOR_1"/>
    <property type="match status" value="1"/>
</dbReference>
<dbReference type="GO" id="GO:0005876">
    <property type="term" value="C:spindle microtubule"/>
    <property type="evidence" value="ECO:0007669"/>
    <property type="project" value="TreeGrafter"/>
</dbReference>
<evidence type="ECO:0000256" key="10">
    <source>
        <dbReference type="RuleBase" id="RU000394"/>
    </source>
</evidence>
<evidence type="ECO:0000256" key="7">
    <source>
        <dbReference type="ARBA" id="ARBA00023212"/>
    </source>
</evidence>
<dbReference type="EMBL" id="CAJFCW020000006">
    <property type="protein sequence ID" value="CAG9125650.1"/>
    <property type="molecule type" value="Genomic_DNA"/>
</dbReference>
<organism evidence="14 15">
    <name type="scientific">Bursaphelenchus okinawaensis</name>
    <dbReference type="NCBI Taxonomy" id="465554"/>
    <lineage>
        <taxon>Eukaryota</taxon>
        <taxon>Metazoa</taxon>
        <taxon>Ecdysozoa</taxon>
        <taxon>Nematoda</taxon>
        <taxon>Chromadorea</taxon>
        <taxon>Rhabditida</taxon>
        <taxon>Tylenchina</taxon>
        <taxon>Tylenchomorpha</taxon>
        <taxon>Aphelenchoidea</taxon>
        <taxon>Aphelenchoididae</taxon>
        <taxon>Bursaphelenchus</taxon>
    </lineage>
</organism>
<name>A0A811LN17_9BILA</name>
<evidence type="ECO:0000256" key="9">
    <source>
        <dbReference type="PROSITE-ProRule" id="PRU00283"/>
    </source>
</evidence>
<keyword evidence="15" id="KW-1185">Reference proteome</keyword>
<dbReference type="InterPro" id="IPR047149">
    <property type="entry name" value="KIF11-like"/>
</dbReference>
<evidence type="ECO:0000256" key="12">
    <source>
        <dbReference type="SAM" id="MobiDB-lite"/>
    </source>
</evidence>
<reference evidence="14" key="1">
    <citation type="submission" date="2020-09" db="EMBL/GenBank/DDBJ databases">
        <authorList>
            <person name="Kikuchi T."/>
        </authorList>
    </citation>
    <scope>NUCLEOTIDE SEQUENCE</scope>
    <source>
        <strain evidence="14">SH1</strain>
    </source>
</reference>
<evidence type="ECO:0000313" key="14">
    <source>
        <dbReference type="EMBL" id="CAD5229060.1"/>
    </source>
</evidence>
<dbReference type="GO" id="GO:0090307">
    <property type="term" value="P:mitotic spindle assembly"/>
    <property type="evidence" value="ECO:0007669"/>
    <property type="project" value="TreeGrafter"/>
</dbReference>
<feature type="coiled-coil region" evidence="11">
    <location>
        <begin position="388"/>
        <end position="471"/>
    </location>
</feature>
<keyword evidence="2" id="KW-0963">Cytoplasm</keyword>
<dbReference type="PROSITE" id="PS50067">
    <property type="entry name" value="KINESIN_MOTOR_2"/>
    <property type="match status" value="1"/>
</dbReference>
<dbReference type="InterPro" id="IPR027417">
    <property type="entry name" value="P-loop_NTPase"/>
</dbReference>
<evidence type="ECO:0000256" key="8">
    <source>
        <dbReference type="ARBA" id="ARBA00034704"/>
    </source>
</evidence>
<dbReference type="InterPro" id="IPR001752">
    <property type="entry name" value="Kinesin_motor_dom"/>
</dbReference>
<evidence type="ECO:0000256" key="11">
    <source>
        <dbReference type="SAM" id="Coils"/>
    </source>
</evidence>
<dbReference type="PANTHER" id="PTHR47970">
    <property type="entry name" value="KINESIN-LIKE PROTEIN KIF11"/>
    <property type="match status" value="1"/>
</dbReference>
<proteinExistence type="inferred from homology"/>
<feature type="coiled-coil region" evidence="11">
    <location>
        <begin position="644"/>
        <end position="675"/>
    </location>
</feature>
<dbReference type="FunFam" id="3.40.850.10:FF:000019">
    <property type="entry name" value="Kinesin-like protein KIN-5D"/>
    <property type="match status" value="1"/>
</dbReference>
<comment type="caution">
    <text evidence="14">The sequence shown here is derived from an EMBL/GenBank/DDBJ whole genome shotgun (WGS) entry which is preliminary data.</text>
</comment>
<evidence type="ECO:0000259" key="13">
    <source>
        <dbReference type="PROSITE" id="PS50067"/>
    </source>
</evidence>
<keyword evidence="3 10" id="KW-0493">Microtubule</keyword>
<dbReference type="SMART" id="SM00129">
    <property type="entry name" value="KISc"/>
    <property type="match status" value="1"/>
</dbReference>